<dbReference type="PIRSF" id="PIRSF000350">
    <property type="entry name" value="Mercury_reductase_MerA"/>
    <property type="match status" value="1"/>
</dbReference>
<feature type="binding site" evidence="14">
    <location>
        <begin position="178"/>
        <end position="185"/>
    </location>
    <ligand>
        <name>NAD(+)</name>
        <dbReference type="ChEBI" id="CHEBI:57540"/>
    </ligand>
</feature>
<feature type="binding site" evidence="14">
    <location>
        <position position="307"/>
    </location>
    <ligand>
        <name>FAD</name>
        <dbReference type="ChEBI" id="CHEBI:57692"/>
    </ligand>
</feature>
<dbReference type="GO" id="GO:0004148">
    <property type="term" value="F:dihydrolipoyl dehydrogenase (NADH) activity"/>
    <property type="evidence" value="ECO:0007669"/>
    <property type="project" value="UniProtKB-EC"/>
</dbReference>
<evidence type="ECO:0000256" key="11">
    <source>
        <dbReference type="ARBA" id="ARBA00023284"/>
    </source>
</evidence>
<feature type="domain" description="Pyridine nucleotide-disulphide oxidoreductase dimerisation" evidence="17">
    <location>
        <begin position="342"/>
        <end position="450"/>
    </location>
</feature>
<keyword evidence="8 16" id="KW-0560">Oxidoreductase</keyword>
<dbReference type="OrthoDB" id="9807946at2"/>
<dbReference type="InterPro" id="IPR012999">
    <property type="entry name" value="Pyr_OxRdtase_I_AS"/>
</dbReference>
<dbReference type="GO" id="GO:0005737">
    <property type="term" value="C:cytoplasm"/>
    <property type="evidence" value="ECO:0007669"/>
    <property type="project" value="UniProtKB-SubCell"/>
</dbReference>
<dbReference type="GO" id="GO:0050660">
    <property type="term" value="F:flavin adenine dinucleotide binding"/>
    <property type="evidence" value="ECO:0007669"/>
    <property type="project" value="InterPro"/>
</dbReference>
<dbReference type="InterPro" id="IPR004099">
    <property type="entry name" value="Pyr_nucl-diS_OxRdtase_dimer"/>
</dbReference>
<feature type="domain" description="FAD/NAD(P)-binding" evidence="18">
    <location>
        <begin position="5"/>
        <end position="322"/>
    </location>
</feature>
<keyword evidence="6 16" id="KW-0285">Flavoprotein</keyword>
<dbReference type="SUPFAM" id="SSF55424">
    <property type="entry name" value="FAD/NAD-linked reductases, dimerisation (C-terminal) domain"/>
    <property type="match status" value="1"/>
</dbReference>
<evidence type="ECO:0000256" key="10">
    <source>
        <dbReference type="ARBA" id="ARBA00023157"/>
    </source>
</evidence>
<feature type="binding site" evidence="14">
    <location>
        <position position="268"/>
    </location>
    <ligand>
        <name>NAD(+)</name>
        <dbReference type="ChEBI" id="CHEBI:57540"/>
    </ligand>
</feature>
<dbReference type="SUPFAM" id="SSF51905">
    <property type="entry name" value="FAD/NAD(P)-binding domain"/>
    <property type="match status" value="1"/>
</dbReference>
<evidence type="ECO:0000256" key="3">
    <source>
        <dbReference type="ARBA" id="ARBA00012608"/>
    </source>
</evidence>
<evidence type="ECO:0000256" key="6">
    <source>
        <dbReference type="ARBA" id="ARBA00022630"/>
    </source>
</evidence>
<evidence type="ECO:0000259" key="18">
    <source>
        <dbReference type="Pfam" id="PF07992"/>
    </source>
</evidence>
<dbReference type="PRINTS" id="PR00368">
    <property type="entry name" value="FADPNR"/>
</dbReference>
<dbReference type="PANTHER" id="PTHR22912">
    <property type="entry name" value="DISULFIDE OXIDOREDUCTASE"/>
    <property type="match status" value="1"/>
</dbReference>
<comment type="subcellular location">
    <subcellularLocation>
        <location evidence="1">Cytoplasm</location>
    </subcellularLocation>
</comment>
<dbReference type="EC" id="1.8.1.4" evidence="3 16"/>
<comment type="catalytic activity">
    <reaction evidence="12 16">
        <text>N(6)-[(R)-dihydrolipoyl]-L-lysyl-[protein] + NAD(+) = N(6)-[(R)-lipoyl]-L-lysyl-[protein] + NADH + H(+)</text>
        <dbReference type="Rhea" id="RHEA:15045"/>
        <dbReference type="Rhea" id="RHEA-COMP:10474"/>
        <dbReference type="Rhea" id="RHEA-COMP:10475"/>
        <dbReference type="ChEBI" id="CHEBI:15378"/>
        <dbReference type="ChEBI" id="CHEBI:57540"/>
        <dbReference type="ChEBI" id="CHEBI:57945"/>
        <dbReference type="ChEBI" id="CHEBI:83099"/>
        <dbReference type="ChEBI" id="CHEBI:83100"/>
        <dbReference type="EC" id="1.8.1.4"/>
    </reaction>
</comment>
<evidence type="ECO:0000256" key="15">
    <source>
        <dbReference type="PIRSR" id="PIRSR000350-4"/>
    </source>
</evidence>
<proteinExistence type="inferred from homology"/>
<comment type="miscellaneous">
    <text evidence="16">The active site is a redox-active disulfide bond.</text>
</comment>
<feature type="active site" description="Proton acceptor" evidence="13">
    <location>
        <position position="439"/>
    </location>
</feature>
<accession>A0A1M5BA87</accession>
<dbReference type="InterPro" id="IPR050151">
    <property type="entry name" value="Class-I_Pyr_Nuc-Dis_Oxidored"/>
</dbReference>
<dbReference type="InterPro" id="IPR023753">
    <property type="entry name" value="FAD/NAD-binding_dom"/>
</dbReference>
<evidence type="ECO:0000256" key="12">
    <source>
        <dbReference type="ARBA" id="ARBA00049187"/>
    </source>
</evidence>
<dbReference type="PRINTS" id="PR00411">
    <property type="entry name" value="PNDRDTASEI"/>
</dbReference>
<evidence type="ECO:0000256" key="2">
    <source>
        <dbReference type="ARBA" id="ARBA00007532"/>
    </source>
</evidence>
<keyword evidence="10" id="KW-1015">Disulfide bond</keyword>
<dbReference type="InterPro" id="IPR016156">
    <property type="entry name" value="FAD/NAD-linked_Rdtase_dimer_sf"/>
</dbReference>
<evidence type="ECO:0000256" key="4">
    <source>
        <dbReference type="ARBA" id="ARBA00016961"/>
    </source>
</evidence>
<dbReference type="FunFam" id="3.30.390.30:FF:000001">
    <property type="entry name" value="Dihydrolipoyl dehydrogenase"/>
    <property type="match status" value="1"/>
</dbReference>
<dbReference type="InterPro" id="IPR006258">
    <property type="entry name" value="Lipoamide_DH"/>
</dbReference>
<dbReference type="EMBL" id="FQVI01000025">
    <property type="protein sequence ID" value="SHF39335.1"/>
    <property type="molecule type" value="Genomic_DNA"/>
</dbReference>
<dbReference type="Pfam" id="PF07992">
    <property type="entry name" value="Pyr_redox_2"/>
    <property type="match status" value="1"/>
</dbReference>
<reference evidence="19 20" key="1">
    <citation type="submission" date="2016-11" db="EMBL/GenBank/DDBJ databases">
        <authorList>
            <person name="Jaros S."/>
            <person name="Januszkiewicz K."/>
            <person name="Wedrychowicz H."/>
        </authorList>
    </citation>
    <scope>NUCLEOTIDE SEQUENCE [LARGE SCALE GENOMIC DNA]</scope>
    <source>
        <strain evidence="19 20">DSM 17459</strain>
    </source>
</reference>
<dbReference type="STRING" id="1122155.SAMN02745158_03563"/>
<dbReference type="NCBIfam" id="TIGR01350">
    <property type="entry name" value="lipoamide_DH"/>
    <property type="match status" value="1"/>
</dbReference>
<dbReference type="InterPro" id="IPR036188">
    <property type="entry name" value="FAD/NAD-bd_sf"/>
</dbReference>
<dbReference type="PROSITE" id="PS00076">
    <property type="entry name" value="PYRIDINE_REDOX_1"/>
    <property type="match status" value="1"/>
</dbReference>
<comment type="similarity">
    <text evidence="2 16">Belongs to the class-I pyridine nucleotide-disulfide oxidoreductase family.</text>
</comment>
<dbReference type="InterPro" id="IPR001100">
    <property type="entry name" value="Pyr_nuc-diS_OxRdtase"/>
</dbReference>
<evidence type="ECO:0000256" key="8">
    <source>
        <dbReference type="ARBA" id="ARBA00023002"/>
    </source>
</evidence>
<keyword evidence="5" id="KW-0963">Cytoplasm</keyword>
<dbReference type="Pfam" id="PF02852">
    <property type="entry name" value="Pyr_redox_dim"/>
    <property type="match status" value="1"/>
</dbReference>
<feature type="binding site" evidence="14">
    <location>
        <begin position="313"/>
        <end position="316"/>
    </location>
    <ligand>
        <name>FAD</name>
        <dbReference type="ChEBI" id="CHEBI:57692"/>
    </ligand>
</feature>
<keyword evidence="11 16" id="KW-0676">Redox-active center</keyword>
<organism evidence="19 20">
    <name type="scientific">Lactonifactor longoviformis DSM 17459</name>
    <dbReference type="NCBI Taxonomy" id="1122155"/>
    <lineage>
        <taxon>Bacteria</taxon>
        <taxon>Bacillati</taxon>
        <taxon>Bacillota</taxon>
        <taxon>Clostridia</taxon>
        <taxon>Eubacteriales</taxon>
        <taxon>Clostridiaceae</taxon>
        <taxon>Lactonifactor</taxon>
    </lineage>
</organism>
<name>A0A1M5BA87_9CLOT</name>
<feature type="disulfide bond" description="Redox-active" evidence="15">
    <location>
        <begin position="41"/>
        <end position="46"/>
    </location>
</feature>
<evidence type="ECO:0000256" key="7">
    <source>
        <dbReference type="ARBA" id="ARBA00022827"/>
    </source>
</evidence>
<evidence type="ECO:0000259" key="17">
    <source>
        <dbReference type="Pfam" id="PF02852"/>
    </source>
</evidence>
<dbReference type="PANTHER" id="PTHR22912:SF217">
    <property type="entry name" value="DIHYDROLIPOYL DEHYDROGENASE"/>
    <property type="match status" value="1"/>
</dbReference>
<dbReference type="AlphaFoldDB" id="A0A1M5BA87"/>
<evidence type="ECO:0000256" key="13">
    <source>
        <dbReference type="PIRSR" id="PIRSR000350-2"/>
    </source>
</evidence>
<evidence type="ECO:0000256" key="5">
    <source>
        <dbReference type="ARBA" id="ARBA00022490"/>
    </source>
</evidence>
<keyword evidence="20" id="KW-1185">Reference proteome</keyword>
<evidence type="ECO:0000256" key="1">
    <source>
        <dbReference type="ARBA" id="ARBA00004496"/>
    </source>
</evidence>
<feature type="binding site" evidence="14">
    <location>
        <position position="201"/>
    </location>
    <ligand>
        <name>NAD(+)</name>
        <dbReference type="ChEBI" id="CHEBI:57540"/>
    </ligand>
</feature>
<evidence type="ECO:0000256" key="9">
    <source>
        <dbReference type="ARBA" id="ARBA00023027"/>
    </source>
</evidence>
<keyword evidence="14" id="KW-0547">Nucleotide-binding</keyword>
<evidence type="ECO:0000313" key="19">
    <source>
        <dbReference type="EMBL" id="SHF39335.1"/>
    </source>
</evidence>
<keyword evidence="9 14" id="KW-0520">NAD</keyword>
<evidence type="ECO:0000313" key="20">
    <source>
        <dbReference type="Proteomes" id="UP000184245"/>
    </source>
</evidence>
<protein>
    <recommendedName>
        <fullName evidence="4 16">Dihydrolipoyl dehydrogenase</fullName>
        <ecNumber evidence="3 16">1.8.1.4</ecNumber>
    </recommendedName>
</protein>
<dbReference type="Gene3D" id="3.50.50.60">
    <property type="entry name" value="FAD/NAD(P)-binding domain"/>
    <property type="match status" value="2"/>
</dbReference>
<evidence type="ECO:0000256" key="16">
    <source>
        <dbReference type="RuleBase" id="RU003692"/>
    </source>
</evidence>
<keyword evidence="7 14" id="KW-0274">FAD</keyword>
<feature type="binding site" evidence="14">
    <location>
        <position position="50"/>
    </location>
    <ligand>
        <name>FAD</name>
        <dbReference type="ChEBI" id="CHEBI:57692"/>
    </ligand>
</feature>
<evidence type="ECO:0000256" key="14">
    <source>
        <dbReference type="PIRSR" id="PIRSR000350-3"/>
    </source>
</evidence>
<dbReference type="RefSeq" id="WP_072854129.1">
    <property type="nucleotide sequence ID" value="NZ_FQVI01000025.1"/>
</dbReference>
<comment type="cofactor">
    <cofactor evidence="14 16">
        <name>FAD</name>
        <dbReference type="ChEBI" id="CHEBI:57692"/>
    </cofactor>
    <text evidence="14 16">Binds 1 FAD per subunit.</text>
</comment>
<dbReference type="Proteomes" id="UP000184245">
    <property type="component" value="Unassembled WGS sequence"/>
</dbReference>
<gene>
    <name evidence="19" type="ORF">SAMN02745158_03563</name>
</gene>
<dbReference type="Gene3D" id="3.30.390.30">
    <property type="match status" value="1"/>
</dbReference>
<dbReference type="GO" id="GO:0006103">
    <property type="term" value="P:2-oxoglutarate metabolic process"/>
    <property type="evidence" value="ECO:0007669"/>
    <property type="project" value="TreeGrafter"/>
</dbReference>
<sequence length="467" mass="49507">MDKKSVTVIGGGPGGYVAAIRAAQLGAEVTLIEKKRMGGTCLNIGCIPTKALLDSAHVYHEAGASAGIGVVASPHLDWSMVQERRRSVIDRLVLGVEGLMRTNKIRVLYGLAGFLDPHTVCVNMADGQKQRVSSDFFILATGAEPLVPPIPGAGGDICIDSTAALSLEKVPDSMVIVGGGVIGVELATAYHEFGTKITVVEMAGNILPNMDRTLSEKLKADMEHRGIRIMTGAKVCSFEKKGDMCACCVEQEHTQITLEAETILLCIGRKASLKGLNLEKAGVRAERAILTDAFMRTSAENIYAVGDCNGQLMLAHAASEQGIIAAENCMGGSRSFDGSICPGGVYSFPELAGVGFTEEELREKNISYRAGVFPMAANGRALIYRQDTGMVKVLTGEPYGELLGVHVYGPQATELIAEAALAIKLEATADELIDTIHAHPTLSECVREAALAAQNRAIHTGNRKTRG</sequence>